<name>A0A7G1IQZ0_MYCKA</name>
<reference evidence="9 10" key="1">
    <citation type="submission" date="2020-07" db="EMBL/GenBank/DDBJ databases">
        <title>Mycobacterium kansasii (former subtype) with zoonotic potential isolated from diseased indoor pet cat, Japan.</title>
        <authorList>
            <person name="Fukano H."/>
            <person name="Terazono T."/>
            <person name="Hoshino Y."/>
        </authorList>
    </citation>
    <scope>NUCLEOTIDE SEQUENCE [LARGE SCALE GENOMIC DNA]</scope>
    <source>
        <strain evidence="9 10">Kuro-I</strain>
    </source>
</reference>
<dbReference type="GO" id="GO:0004674">
    <property type="term" value="F:protein serine/threonine kinase activity"/>
    <property type="evidence" value="ECO:0007669"/>
    <property type="project" value="UniProtKB-KW"/>
</dbReference>
<keyword evidence="3" id="KW-0808">Transferase</keyword>
<proteinExistence type="predicted"/>
<organism evidence="9 10">
    <name type="scientific">Mycobacterium kansasii</name>
    <dbReference type="NCBI Taxonomy" id="1768"/>
    <lineage>
        <taxon>Bacteria</taxon>
        <taxon>Bacillati</taxon>
        <taxon>Actinomycetota</taxon>
        <taxon>Actinomycetes</taxon>
        <taxon>Mycobacteriales</taxon>
        <taxon>Mycobacteriaceae</taxon>
        <taxon>Mycobacterium</taxon>
    </lineage>
</organism>
<dbReference type="Proteomes" id="UP000516380">
    <property type="component" value="Chromosome"/>
</dbReference>
<evidence type="ECO:0000256" key="1">
    <source>
        <dbReference type="ARBA" id="ARBA00012513"/>
    </source>
</evidence>
<dbReference type="Gene3D" id="1.10.510.10">
    <property type="entry name" value="Transferase(Phosphotransferase) domain 1"/>
    <property type="match status" value="1"/>
</dbReference>
<keyword evidence="5" id="KW-0418">Kinase</keyword>
<evidence type="ECO:0000259" key="8">
    <source>
        <dbReference type="PROSITE" id="PS50011"/>
    </source>
</evidence>
<dbReference type="SUPFAM" id="SSF56112">
    <property type="entry name" value="Protein kinase-like (PK-like)"/>
    <property type="match status" value="1"/>
</dbReference>
<sequence length="267" mass="28917">MTKSGNMIGTFAYIAPERLGAGAEDARADIYSLACVLYECLTGRPPFDEATMAGLVAAHLNTPPPRPSTTQPNVPAQFDRVIATGMAKDPDNRYATTVELADAAHDAITEPIAPPTPNKPTLPGTERAPLPPTEQAPLPPKEQACNRVTAQPRIDPIRTTEFPLPPCPSSSTAAPPTKPCSKLPTSWLVLLGPVMEGVLIGFWPPIRVQHQLGIFTSRPRDTHRLLPFGKLEGHIDHYHELFGCDHGRIGWRTPLFLLRQPVPASAS</sequence>
<keyword evidence="6" id="KW-0067">ATP-binding</keyword>
<feature type="compositionally biased region" description="Pro residues" evidence="7">
    <location>
        <begin position="129"/>
        <end position="140"/>
    </location>
</feature>
<feature type="region of interest" description="Disordered" evidence="7">
    <location>
        <begin position="109"/>
        <end position="142"/>
    </location>
</feature>
<dbReference type="InterPro" id="IPR000719">
    <property type="entry name" value="Prot_kinase_dom"/>
</dbReference>
<accession>A0A7G1IQZ0</accession>
<evidence type="ECO:0000313" key="10">
    <source>
        <dbReference type="Proteomes" id="UP000516380"/>
    </source>
</evidence>
<evidence type="ECO:0000256" key="6">
    <source>
        <dbReference type="ARBA" id="ARBA00022840"/>
    </source>
</evidence>
<evidence type="ECO:0000256" key="3">
    <source>
        <dbReference type="ARBA" id="ARBA00022679"/>
    </source>
</evidence>
<protein>
    <recommendedName>
        <fullName evidence="1">non-specific serine/threonine protein kinase</fullName>
        <ecNumber evidence="1">2.7.11.1</ecNumber>
    </recommendedName>
</protein>
<dbReference type="GO" id="GO:0005524">
    <property type="term" value="F:ATP binding"/>
    <property type="evidence" value="ECO:0007669"/>
    <property type="project" value="UniProtKB-KW"/>
</dbReference>
<keyword evidence="10" id="KW-1185">Reference proteome</keyword>
<evidence type="ECO:0000313" key="9">
    <source>
        <dbReference type="EMBL" id="BCI92205.1"/>
    </source>
</evidence>
<dbReference type="Pfam" id="PF00069">
    <property type="entry name" value="Pkinase"/>
    <property type="match status" value="1"/>
</dbReference>
<evidence type="ECO:0000256" key="7">
    <source>
        <dbReference type="SAM" id="MobiDB-lite"/>
    </source>
</evidence>
<feature type="domain" description="Protein kinase" evidence="8">
    <location>
        <begin position="1"/>
        <end position="108"/>
    </location>
</feature>
<keyword evidence="2" id="KW-0723">Serine/threonine-protein kinase</keyword>
<dbReference type="PANTHER" id="PTHR43289:SF6">
    <property type="entry name" value="SERINE_THREONINE-PROTEIN KINASE NEKL-3"/>
    <property type="match status" value="1"/>
</dbReference>
<evidence type="ECO:0000256" key="5">
    <source>
        <dbReference type="ARBA" id="ARBA00022777"/>
    </source>
</evidence>
<dbReference type="EC" id="2.7.11.1" evidence="1"/>
<evidence type="ECO:0000256" key="2">
    <source>
        <dbReference type="ARBA" id="ARBA00022527"/>
    </source>
</evidence>
<keyword evidence="4" id="KW-0547">Nucleotide-binding</keyword>
<dbReference type="PANTHER" id="PTHR43289">
    <property type="entry name" value="MITOGEN-ACTIVATED PROTEIN KINASE KINASE KINASE 20-RELATED"/>
    <property type="match status" value="1"/>
</dbReference>
<dbReference type="EMBL" id="AP023343">
    <property type="protein sequence ID" value="BCI92205.1"/>
    <property type="molecule type" value="Genomic_DNA"/>
</dbReference>
<gene>
    <name evidence="9" type="ORF">NIIDMKKI_74110</name>
</gene>
<dbReference type="InterPro" id="IPR011009">
    <property type="entry name" value="Kinase-like_dom_sf"/>
</dbReference>
<dbReference type="PROSITE" id="PS50011">
    <property type="entry name" value="PROTEIN_KINASE_DOM"/>
    <property type="match status" value="1"/>
</dbReference>
<evidence type="ECO:0000256" key="4">
    <source>
        <dbReference type="ARBA" id="ARBA00022741"/>
    </source>
</evidence>
<dbReference type="AlphaFoldDB" id="A0A7G1IQZ0"/>